<accession>A0ABV5KN85</accession>
<feature type="transmembrane region" description="Helical" evidence="1">
    <location>
        <begin position="128"/>
        <end position="153"/>
    </location>
</feature>
<evidence type="ECO:0000313" key="3">
    <source>
        <dbReference type="Proteomes" id="UP001589747"/>
    </source>
</evidence>
<feature type="transmembrane region" description="Helical" evidence="1">
    <location>
        <begin position="36"/>
        <end position="54"/>
    </location>
</feature>
<keyword evidence="1" id="KW-0472">Membrane</keyword>
<feature type="transmembrane region" description="Helical" evidence="1">
    <location>
        <begin position="61"/>
        <end position="77"/>
    </location>
</feature>
<name>A0ABV5KN85_9BACL</name>
<feature type="transmembrane region" description="Helical" evidence="1">
    <location>
        <begin position="165"/>
        <end position="183"/>
    </location>
</feature>
<dbReference type="NCBIfam" id="NF041644">
    <property type="entry name" value="CBO0543_fam"/>
    <property type="match status" value="1"/>
</dbReference>
<dbReference type="RefSeq" id="WP_377493035.1">
    <property type="nucleotide sequence ID" value="NZ_JBHMDO010000017.1"/>
</dbReference>
<comment type="caution">
    <text evidence="2">The sequence shown here is derived from an EMBL/GenBank/DDBJ whole genome shotgun (WGS) entry which is preliminary data.</text>
</comment>
<dbReference type="EMBL" id="JBHMDO010000017">
    <property type="protein sequence ID" value="MFB9326081.1"/>
    <property type="molecule type" value="Genomic_DNA"/>
</dbReference>
<keyword evidence="1" id="KW-1133">Transmembrane helix</keyword>
<sequence>MDEKQEQTVKELADALSSVVYKESLYWEKYSGLGTWQFWAVLAILVIPLIVLALAMDRTKAFRLGFYGFAIHIIAFYSDLYATTHKLWEYPFRATPFPSMSFSTEASLIPVAYMLVYQWTINRRKNYYLYLLFLSAGFTFVVKPLLGAADLFWLYKTEYWQLLPLYYAGGLAAKWVADLFHWAERGARVS</sequence>
<evidence type="ECO:0000313" key="2">
    <source>
        <dbReference type="EMBL" id="MFB9326081.1"/>
    </source>
</evidence>
<organism evidence="2 3">
    <name type="scientific">Paenibacillus aurantiacus</name>
    <dbReference type="NCBI Taxonomy" id="1936118"/>
    <lineage>
        <taxon>Bacteria</taxon>
        <taxon>Bacillati</taxon>
        <taxon>Bacillota</taxon>
        <taxon>Bacilli</taxon>
        <taxon>Bacillales</taxon>
        <taxon>Paenibacillaceae</taxon>
        <taxon>Paenibacillus</taxon>
    </lineage>
</organism>
<reference evidence="2 3" key="1">
    <citation type="submission" date="2024-09" db="EMBL/GenBank/DDBJ databases">
        <authorList>
            <person name="Sun Q."/>
            <person name="Mori K."/>
        </authorList>
    </citation>
    <scope>NUCLEOTIDE SEQUENCE [LARGE SCALE GENOMIC DNA]</scope>
    <source>
        <strain evidence="2 3">TISTR 2452</strain>
    </source>
</reference>
<keyword evidence="1" id="KW-0812">Transmembrane</keyword>
<dbReference type="InterPro" id="IPR048147">
    <property type="entry name" value="CBO0543-like"/>
</dbReference>
<proteinExistence type="predicted"/>
<evidence type="ECO:0000256" key="1">
    <source>
        <dbReference type="SAM" id="Phobius"/>
    </source>
</evidence>
<protein>
    <submittedName>
        <fullName evidence="2">CBO0543 family protein</fullName>
    </submittedName>
</protein>
<keyword evidence="3" id="KW-1185">Reference proteome</keyword>
<feature type="transmembrane region" description="Helical" evidence="1">
    <location>
        <begin position="97"/>
        <end position="116"/>
    </location>
</feature>
<gene>
    <name evidence="2" type="ORF">ACFFSY_09180</name>
</gene>
<dbReference type="Proteomes" id="UP001589747">
    <property type="component" value="Unassembled WGS sequence"/>
</dbReference>